<organism evidence="1 2">
    <name type="scientific">Thiomonas delicata</name>
    <name type="common">Thiomonas cuprina</name>
    <dbReference type="NCBI Taxonomy" id="364030"/>
    <lineage>
        <taxon>Bacteria</taxon>
        <taxon>Pseudomonadati</taxon>
        <taxon>Pseudomonadota</taxon>
        <taxon>Betaproteobacteria</taxon>
        <taxon>Burkholderiales</taxon>
        <taxon>Thiomonas</taxon>
    </lineage>
</organism>
<dbReference type="AlphaFoldDB" id="A0A238DA09"/>
<reference evidence="1 2" key="1">
    <citation type="submission" date="2016-06" db="EMBL/GenBank/DDBJ databases">
        <authorList>
            <person name="Kjaerup R.B."/>
            <person name="Dalgaard T.S."/>
            <person name="Juul-Madsen H.R."/>
        </authorList>
    </citation>
    <scope>NUCLEOTIDE SEQUENCE [LARGE SCALE GENOMIC DNA]</scope>
    <source>
        <strain evidence="1 2">DSM 16361</strain>
    </source>
</reference>
<evidence type="ECO:0000313" key="1">
    <source>
        <dbReference type="EMBL" id="SBP90051.1"/>
    </source>
</evidence>
<gene>
    <name evidence="1" type="ORF">THIARS_90201</name>
</gene>
<dbReference type="EMBL" id="FLMQ01000058">
    <property type="protein sequence ID" value="SBP90051.1"/>
    <property type="molecule type" value="Genomic_DNA"/>
</dbReference>
<evidence type="ECO:0000313" key="2">
    <source>
        <dbReference type="Proteomes" id="UP000214566"/>
    </source>
</evidence>
<sequence>MKTEEEIYQVSADFKETLIYSMPARPTYRKPLICNGPNQTKRCVFRGNQCFLKEVIFARV</sequence>
<protein>
    <submittedName>
        <fullName evidence="1">Uncharacterized protein</fullName>
    </submittedName>
</protein>
<accession>A0A238DA09</accession>
<name>A0A238DA09_THIDL</name>
<proteinExistence type="predicted"/>
<dbReference type="Proteomes" id="UP000214566">
    <property type="component" value="Unassembled WGS sequence"/>
</dbReference>
<keyword evidence="2" id="KW-1185">Reference proteome</keyword>